<reference evidence="2 3" key="1">
    <citation type="submission" date="2019-09" db="EMBL/GenBank/DDBJ databases">
        <title>Actinomadura physcomitrii sp. nov., a novel actinomycete isolated from moss [Physcomitrium sphaericum (Ludw) Fuernr].</title>
        <authorList>
            <person name="Zhuang X."/>
            <person name="Liu C."/>
        </authorList>
    </citation>
    <scope>NUCLEOTIDE SEQUENCE [LARGE SCALE GENOMIC DNA]</scope>
    <source>
        <strain evidence="2 3">HMC1</strain>
    </source>
</reference>
<feature type="transmembrane region" description="Helical" evidence="1">
    <location>
        <begin position="109"/>
        <end position="131"/>
    </location>
</feature>
<evidence type="ECO:0000256" key="1">
    <source>
        <dbReference type="SAM" id="Phobius"/>
    </source>
</evidence>
<keyword evidence="1" id="KW-0472">Membrane</keyword>
<dbReference type="Proteomes" id="UP000468735">
    <property type="component" value="Unassembled WGS sequence"/>
</dbReference>
<keyword evidence="1" id="KW-0812">Transmembrane</keyword>
<accession>A0A6H9YKW9</accession>
<evidence type="ECO:0000313" key="3">
    <source>
        <dbReference type="Proteomes" id="UP000468735"/>
    </source>
</evidence>
<organism evidence="2 3">
    <name type="scientific">Actinomadura rudentiformis</name>
    <dbReference type="NCBI Taxonomy" id="359158"/>
    <lineage>
        <taxon>Bacteria</taxon>
        <taxon>Bacillati</taxon>
        <taxon>Actinomycetota</taxon>
        <taxon>Actinomycetes</taxon>
        <taxon>Streptosporangiales</taxon>
        <taxon>Thermomonosporaceae</taxon>
        <taxon>Actinomadura</taxon>
    </lineage>
</organism>
<name>A0A6H9YKW9_9ACTN</name>
<gene>
    <name evidence="2" type="ORF">F8566_28365</name>
</gene>
<dbReference type="RefSeq" id="WP_151564897.1">
    <property type="nucleotide sequence ID" value="NZ_WBMT01000014.1"/>
</dbReference>
<dbReference type="EMBL" id="WBMT01000014">
    <property type="protein sequence ID" value="KAB2345185.1"/>
    <property type="molecule type" value="Genomic_DNA"/>
</dbReference>
<proteinExistence type="predicted"/>
<comment type="caution">
    <text evidence="2">The sequence shown here is derived from an EMBL/GenBank/DDBJ whole genome shotgun (WGS) entry which is preliminary data.</text>
</comment>
<sequence length="166" mass="18393">MRLGYAWQAAGVFAVAVVLGTWAAIDLSNEIKLERNGVVVAARVLSVGYERKDVQVKVEFTTQDGSVARSVLDKNAMGGDERARAGDTMNVRYDPENPRGSAAKSTRGFYYRYIWSFMLGSIAAGLVYVSLRLFRKRHLPELGPVVVPQDILNWPNETRPGSDKTK</sequence>
<feature type="transmembrane region" description="Helical" evidence="1">
    <location>
        <begin position="6"/>
        <end position="25"/>
    </location>
</feature>
<dbReference type="AlphaFoldDB" id="A0A6H9YKW9"/>
<evidence type="ECO:0000313" key="2">
    <source>
        <dbReference type="EMBL" id="KAB2345185.1"/>
    </source>
</evidence>
<keyword evidence="3" id="KW-1185">Reference proteome</keyword>
<keyword evidence="1" id="KW-1133">Transmembrane helix</keyword>
<protein>
    <submittedName>
        <fullName evidence="2">DUF3592 domain-containing protein</fullName>
    </submittedName>
</protein>